<reference evidence="3 4" key="1">
    <citation type="submission" date="2019-09" db="EMBL/GenBank/DDBJ databases">
        <title>Draft genome sequence of various Type strains from the CCUG.</title>
        <authorList>
            <person name="Pineiro-Iglesias B."/>
            <person name="Tunovic T."/>
            <person name="Unosson C."/>
            <person name="Inganas E."/>
            <person name="Ohlen M."/>
            <person name="Cardew S."/>
            <person name="Jensie-Markopoulos S."/>
            <person name="Salva-Serra F."/>
            <person name="Jaen-Luchoro D."/>
            <person name="Karlsson R."/>
            <person name="Svensson-Stadler L."/>
            <person name="Chun J."/>
            <person name="Moore E."/>
        </authorList>
    </citation>
    <scope>NUCLEOTIDE SEQUENCE [LARGE SCALE GENOMIC DNA]</scope>
    <source>
        <strain evidence="3 4">CCUG 53682T</strain>
    </source>
</reference>
<comment type="caution">
    <text evidence="3">The sequence shown here is derived from an EMBL/GenBank/DDBJ whole genome shotgun (WGS) entry which is preliminary data.</text>
</comment>
<feature type="chain" id="PRO_5024373000" evidence="1">
    <location>
        <begin position="35"/>
        <end position="390"/>
    </location>
</feature>
<dbReference type="PANTHER" id="PTHR30535:SF34">
    <property type="entry name" value="MOLYBDATE-BINDING PROTEIN MOLA"/>
    <property type="match status" value="1"/>
</dbReference>
<gene>
    <name evidence="3" type="ORF">F4V73_09030</name>
</gene>
<proteinExistence type="predicted"/>
<feature type="domain" description="Fe/B12 periplasmic-binding" evidence="2">
    <location>
        <begin position="55"/>
        <end position="361"/>
    </location>
</feature>
<evidence type="ECO:0000313" key="3">
    <source>
        <dbReference type="EMBL" id="KAA8717946.1"/>
    </source>
</evidence>
<feature type="signal peptide" evidence="1">
    <location>
        <begin position="1"/>
        <end position="34"/>
    </location>
</feature>
<dbReference type="PANTHER" id="PTHR30535">
    <property type="entry name" value="VITAMIN B12-BINDING PROTEIN"/>
    <property type="match status" value="1"/>
</dbReference>
<evidence type="ECO:0000259" key="2">
    <source>
        <dbReference type="PROSITE" id="PS50983"/>
    </source>
</evidence>
<dbReference type="AlphaFoldDB" id="A0A5M9RCY9"/>
<sequence length="390" mass="42857">MKNHYTHAAGRFPARLLTACMTTLLMLLSFSATAQPVTVTDIAGRTVTVNAPVSRVMLADSRVLVALNILHPAEPLKGIVAWDDALTKKAPDLRIAYEKAFPQLADIPVFPNPYTTDFSVENALTHQPDLVIFDTGLHSKVTESGTLDLLEKSGIPVIFVDFRQSPLKNTQQSMTLLGQVFGQEKQAEAFNDFYRQRLALIRSRVAQIPADKQPTVFIERAAGLAGENSCCKTFGNGNFGEFVTAAGGHNLGADWFKNTMGGEVSEEQIIAADPQFYLMTVADWQSTRKGSASVPLGYTGSATRAVPALSNLMARPKLQHLSAYREKRVLALYQQYYDTPFNIIAVEAIATFLHPETFRDLDPQADSLMLHKTFTALDGSGLFWLTPETN</sequence>
<dbReference type="Pfam" id="PF01497">
    <property type="entry name" value="Peripla_BP_2"/>
    <property type="match status" value="1"/>
</dbReference>
<evidence type="ECO:0000313" key="4">
    <source>
        <dbReference type="Proteomes" id="UP000322181"/>
    </source>
</evidence>
<dbReference type="PROSITE" id="PS50983">
    <property type="entry name" value="FE_B12_PBP"/>
    <property type="match status" value="1"/>
</dbReference>
<dbReference type="Gene3D" id="3.40.50.1980">
    <property type="entry name" value="Nitrogenase molybdenum iron protein domain"/>
    <property type="match status" value="2"/>
</dbReference>
<accession>A0A5M9RCY9</accession>
<dbReference type="InterPro" id="IPR002491">
    <property type="entry name" value="ABC_transptr_periplasmic_BD"/>
</dbReference>
<evidence type="ECO:0000256" key="1">
    <source>
        <dbReference type="SAM" id="SignalP"/>
    </source>
</evidence>
<dbReference type="EMBL" id="VXKB01000001">
    <property type="protein sequence ID" value="KAA8717946.1"/>
    <property type="molecule type" value="Genomic_DNA"/>
</dbReference>
<protein>
    <submittedName>
        <fullName evidence="3">ABC transporter substrate-binding protein</fullName>
    </submittedName>
</protein>
<dbReference type="Proteomes" id="UP000322181">
    <property type="component" value="Unassembled WGS sequence"/>
</dbReference>
<dbReference type="SUPFAM" id="SSF53807">
    <property type="entry name" value="Helical backbone' metal receptor"/>
    <property type="match status" value="1"/>
</dbReference>
<name>A0A5M9RCY9_9GAMM</name>
<dbReference type="InterPro" id="IPR050902">
    <property type="entry name" value="ABC_Transporter_SBP"/>
</dbReference>
<keyword evidence="1" id="KW-0732">Signal</keyword>
<organism evidence="3 4">
    <name type="scientific">Morganella psychrotolerans</name>
    <dbReference type="NCBI Taxonomy" id="368603"/>
    <lineage>
        <taxon>Bacteria</taxon>
        <taxon>Pseudomonadati</taxon>
        <taxon>Pseudomonadota</taxon>
        <taxon>Gammaproteobacteria</taxon>
        <taxon>Enterobacterales</taxon>
        <taxon>Morganellaceae</taxon>
        <taxon>Morganella</taxon>
    </lineage>
</organism>
<dbReference type="OrthoDB" id="9775594at2"/>
<dbReference type="RefSeq" id="WP_067365025.1">
    <property type="nucleotide sequence ID" value="NZ_BAAAFS010000001.1"/>
</dbReference>
<dbReference type="CDD" id="cd01139">
    <property type="entry name" value="TroA_f"/>
    <property type="match status" value="1"/>
</dbReference>